<organism evidence="2 3">
    <name type="scientific">Candidatus Bandiella euplotis</name>
    <dbReference type="NCBI Taxonomy" id="1664265"/>
    <lineage>
        <taxon>Bacteria</taxon>
        <taxon>Pseudomonadati</taxon>
        <taxon>Pseudomonadota</taxon>
        <taxon>Alphaproteobacteria</taxon>
        <taxon>Rickettsiales</taxon>
        <taxon>Candidatus Midichloriaceae</taxon>
        <taxon>Candidatus Bandiella</taxon>
    </lineage>
</organism>
<sequence>MFQKIVDEKQREIKLIEEKILNIGKEIDELSDKSDFYDDTSTANNSGDKYSGEYCLNQENGMNDNNSHNKYDDF</sequence>
<evidence type="ECO:0000256" key="1">
    <source>
        <dbReference type="SAM" id="Coils"/>
    </source>
</evidence>
<proteinExistence type="predicted"/>
<reference evidence="2 3" key="1">
    <citation type="submission" date="2022-11" db="EMBL/GenBank/DDBJ databases">
        <title>Host association and intracellularity evolved multiple times independently in the Rickettsiales.</title>
        <authorList>
            <person name="Castelli M."/>
            <person name="Nardi T."/>
            <person name="Gammuto L."/>
            <person name="Bellinzona G."/>
            <person name="Sabaneyeva E."/>
            <person name="Potekhin A."/>
            <person name="Serra V."/>
            <person name="Petroni G."/>
            <person name="Sassera D."/>
        </authorList>
    </citation>
    <scope>NUCLEOTIDE SEQUENCE [LARGE SCALE GENOMIC DNA]</scope>
    <source>
        <strain evidence="2 3">NDG2</strain>
    </source>
</reference>
<feature type="coiled-coil region" evidence="1">
    <location>
        <begin position="6"/>
        <end position="33"/>
    </location>
</feature>
<accession>A0ABZ0UMB5</accession>
<dbReference type="Proteomes" id="UP001327219">
    <property type="component" value="Chromosome"/>
</dbReference>
<protein>
    <submittedName>
        <fullName evidence="2">Uncharacterized protein</fullName>
    </submittedName>
</protein>
<evidence type="ECO:0000313" key="3">
    <source>
        <dbReference type="Proteomes" id="UP001327219"/>
    </source>
</evidence>
<gene>
    <name evidence="2" type="ORF">Bandiella_00502</name>
</gene>
<keyword evidence="3" id="KW-1185">Reference proteome</keyword>
<name>A0ABZ0UMB5_9RICK</name>
<evidence type="ECO:0000313" key="2">
    <source>
        <dbReference type="EMBL" id="WPX96391.1"/>
    </source>
</evidence>
<keyword evidence="1" id="KW-0175">Coiled coil</keyword>
<dbReference type="EMBL" id="CP110820">
    <property type="protein sequence ID" value="WPX96391.1"/>
    <property type="molecule type" value="Genomic_DNA"/>
</dbReference>